<dbReference type="InterPro" id="IPR007197">
    <property type="entry name" value="rSAM"/>
</dbReference>
<feature type="domain" description="Radical SAM core" evidence="11">
    <location>
        <begin position="1"/>
        <end position="258"/>
    </location>
</feature>
<accession>A0A444J4K7</accession>
<evidence type="ECO:0000256" key="6">
    <source>
        <dbReference type="ARBA" id="ARBA00022723"/>
    </source>
</evidence>
<keyword evidence="9" id="KW-0535">Nitrogen fixation</keyword>
<keyword evidence="8" id="KW-0411">Iron-sulfur</keyword>
<evidence type="ECO:0000256" key="8">
    <source>
        <dbReference type="ARBA" id="ARBA00023014"/>
    </source>
</evidence>
<dbReference type="AlphaFoldDB" id="A0A444J4K7"/>
<keyword evidence="5" id="KW-0949">S-adenosyl-L-methionine</keyword>
<dbReference type="GO" id="GO:0046872">
    <property type="term" value="F:metal ion binding"/>
    <property type="evidence" value="ECO:0007669"/>
    <property type="project" value="UniProtKB-KW"/>
</dbReference>
<dbReference type="PANTHER" id="PTHR43787">
    <property type="entry name" value="FEMO COFACTOR BIOSYNTHESIS PROTEIN NIFB-RELATED"/>
    <property type="match status" value="1"/>
</dbReference>
<dbReference type="SUPFAM" id="SSF102114">
    <property type="entry name" value="Radical SAM enzymes"/>
    <property type="match status" value="1"/>
</dbReference>
<evidence type="ECO:0000256" key="4">
    <source>
        <dbReference type="ARBA" id="ARBA00022485"/>
    </source>
</evidence>
<dbReference type="InterPro" id="IPR058240">
    <property type="entry name" value="rSAM_sf"/>
</dbReference>
<dbReference type="EMBL" id="MTKQ01000130">
    <property type="protein sequence ID" value="RWX47999.1"/>
    <property type="molecule type" value="Genomic_DNA"/>
</dbReference>
<dbReference type="GO" id="GO:0051539">
    <property type="term" value="F:4 iron, 4 sulfur cluster binding"/>
    <property type="evidence" value="ECO:0007669"/>
    <property type="project" value="UniProtKB-KW"/>
</dbReference>
<sequence>MCIQPLSDTTSDTATKKACEKSMRIKSLILPAAPQANNRKRFGEIDKPDPALLPEEAVAWIGDLIKGGKEINGINISGPGDALAAPDTLLFLLDLLKEKYPDCPVKLTTIGLNAASLAADLASKGITQVNLQVEAASTDIVKKIYAWIRPDKRTVPLPEAIEFLFQEQGKAIVALKDSGISVNIQTTIYPGINDEHIAPLAEKAASWGTSSITLLPFQPVSEEETLEACDADLLESAKKAAAAHLEVIDDKDVYLPPPSGGDFQNATTL</sequence>
<evidence type="ECO:0000256" key="2">
    <source>
        <dbReference type="ARBA" id="ARBA00005155"/>
    </source>
</evidence>
<organism evidence="12 13">
    <name type="scientific">Candidatus Electrothrix marina</name>
    <dbReference type="NCBI Taxonomy" id="1859130"/>
    <lineage>
        <taxon>Bacteria</taxon>
        <taxon>Pseudomonadati</taxon>
        <taxon>Thermodesulfobacteriota</taxon>
        <taxon>Desulfobulbia</taxon>
        <taxon>Desulfobulbales</taxon>
        <taxon>Desulfobulbaceae</taxon>
        <taxon>Candidatus Electrothrix</taxon>
    </lineage>
</organism>
<proteinExistence type="inferred from homology"/>
<comment type="similarity">
    <text evidence="3">Belongs to the radical SAM superfamily. NifB family.</text>
</comment>
<name>A0A444J4K7_9BACT</name>
<dbReference type="PANTHER" id="PTHR43787:SF13">
    <property type="entry name" value="FEMO COFACTOR BIOSYNTHESIS PROTEIN NIFB"/>
    <property type="match status" value="1"/>
</dbReference>
<dbReference type="Pfam" id="PF04055">
    <property type="entry name" value="Radical_SAM"/>
    <property type="match status" value="1"/>
</dbReference>
<dbReference type="Gene3D" id="3.20.20.70">
    <property type="entry name" value="Aldolase class I"/>
    <property type="match status" value="1"/>
</dbReference>
<evidence type="ECO:0000256" key="3">
    <source>
        <dbReference type="ARBA" id="ARBA00006804"/>
    </source>
</evidence>
<keyword evidence="4" id="KW-0004">4Fe-4S</keyword>
<keyword evidence="6" id="KW-0479">Metal-binding</keyword>
<comment type="cofactor">
    <cofactor evidence="1">
        <name>[4Fe-4S] cluster</name>
        <dbReference type="ChEBI" id="CHEBI:49883"/>
    </cofactor>
</comment>
<evidence type="ECO:0000259" key="11">
    <source>
        <dbReference type="PROSITE" id="PS51918"/>
    </source>
</evidence>
<reference evidence="12 13" key="1">
    <citation type="submission" date="2017-01" db="EMBL/GenBank/DDBJ databases">
        <title>The cable genome- insights into the physiology and evolution of filamentous bacteria capable of sulfide oxidation via long distance electron transfer.</title>
        <authorList>
            <person name="Schreiber L."/>
            <person name="Bjerg J.T."/>
            <person name="Boggild A."/>
            <person name="Van De Vossenberg J."/>
            <person name="Meysman F."/>
            <person name="Nielsen L.P."/>
            <person name="Schramm A."/>
            <person name="Kjeldsen K.U."/>
        </authorList>
    </citation>
    <scope>NUCLEOTIDE SEQUENCE [LARGE SCALE GENOMIC DNA]</scope>
    <source>
        <strain evidence="12">A2</strain>
    </source>
</reference>
<evidence type="ECO:0000256" key="5">
    <source>
        <dbReference type="ARBA" id="ARBA00022691"/>
    </source>
</evidence>
<dbReference type="GO" id="GO:0016829">
    <property type="term" value="F:lyase activity"/>
    <property type="evidence" value="ECO:0007669"/>
    <property type="project" value="UniProtKB-KW"/>
</dbReference>
<dbReference type="PROSITE" id="PS51918">
    <property type="entry name" value="RADICAL_SAM"/>
    <property type="match status" value="1"/>
</dbReference>
<keyword evidence="7" id="KW-0408">Iron</keyword>
<evidence type="ECO:0000256" key="9">
    <source>
        <dbReference type="ARBA" id="ARBA00023231"/>
    </source>
</evidence>
<evidence type="ECO:0000256" key="10">
    <source>
        <dbReference type="ARBA" id="ARBA00023239"/>
    </source>
</evidence>
<evidence type="ECO:0000313" key="12">
    <source>
        <dbReference type="EMBL" id="RWX47999.1"/>
    </source>
</evidence>
<keyword evidence="10" id="KW-0456">Lyase</keyword>
<evidence type="ECO:0000256" key="7">
    <source>
        <dbReference type="ARBA" id="ARBA00023004"/>
    </source>
</evidence>
<protein>
    <submittedName>
        <fullName evidence="12">Radical SAM superfamily protein</fullName>
    </submittedName>
</protein>
<dbReference type="InterPro" id="IPR013785">
    <property type="entry name" value="Aldolase_TIM"/>
</dbReference>
<feature type="non-terminal residue" evidence="12">
    <location>
        <position position="269"/>
    </location>
</feature>
<evidence type="ECO:0000256" key="1">
    <source>
        <dbReference type="ARBA" id="ARBA00001966"/>
    </source>
</evidence>
<comment type="caution">
    <text evidence="12">The sequence shown here is derived from an EMBL/GenBank/DDBJ whole genome shotgun (WGS) entry which is preliminary data.</text>
</comment>
<gene>
    <name evidence="12" type="ORF">VT99_11301</name>
</gene>
<evidence type="ECO:0000313" key="13">
    <source>
        <dbReference type="Proteomes" id="UP000286862"/>
    </source>
</evidence>
<dbReference type="Proteomes" id="UP000286862">
    <property type="component" value="Unassembled WGS sequence"/>
</dbReference>
<comment type="pathway">
    <text evidence="2">Cofactor biosynthesis; Fe-Mo cofactor biosynthesis.</text>
</comment>